<dbReference type="EMBL" id="KZ857384">
    <property type="protein sequence ID" value="RDX54757.1"/>
    <property type="molecule type" value="Genomic_DNA"/>
</dbReference>
<reference evidence="2 3" key="1">
    <citation type="journal article" date="2018" name="Biotechnol. Biofuels">
        <title>Integrative visual omics of the white-rot fungus Polyporus brumalis exposes the biotechnological potential of its oxidative enzymes for delignifying raw plant biomass.</title>
        <authorList>
            <person name="Miyauchi S."/>
            <person name="Rancon A."/>
            <person name="Drula E."/>
            <person name="Hage H."/>
            <person name="Chaduli D."/>
            <person name="Favel A."/>
            <person name="Grisel S."/>
            <person name="Henrissat B."/>
            <person name="Herpoel-Gimbert I."/>
            <person name="Ruiz-Duenas F.J."/>
            <person name="Chevret D."/>
            <person name="Hainaut M."/>
            <person name="Lin J."/>
            <person name="Wang M."/>
            <person name="Pangilinan J."/>
            <person name="Lipzen A."/>
            <person name="Lesage-Meessen L."/>
            <person name="Navarro D."/>
            <person name="Riley R."/>
            <person name="Grigoriev I.V."/>
            <person name="Zhou S."/>
            <person name="Raouche S."/>
            <person name="Rosso M.N."/>
        </authorList>
    </citation>
    <scope>NUCLEOTIDE SEQUENCE [LARGE SCALE GENOMIC DNA]</scope>
    <source>
        <strain evidence="2 3">BRFM 1820</strain>
    </source>
</reference>
<dbReference type="Proteomes" id="UP000256964">
    <property type="component" value="Unassembled WGS sequence"/>
</dbReference>
<sequence length="193" mass="21067">MFLFASPTVRRRPPCCKKFQILGGHEWLRYAQWGSQYVSDDHLVQVLSYTSVCSRRMSMSSMPTTSPPRSLASIHPTPPTDRPRARLMLGELMAYAGTNQCCSPPLCSGTAVIRASVPESLDSQVLATMVIEPDGEKSEVGIYEPGHQSTGAVQVPDPAAQRGCEGAYLARVDPSSSSRFMAFVAMAYLSWFG</sequence>
<evidence type="ECO:0000313" key="3">
    <source>
        <dbReference type="Proteomes" id="UP000256964"/>
    </source>
</evidence>
<proteinExistence type="predicted"/>
<accession>A0A371DQD4</accession>
<name>A0A371DQD4_9APHY</name>
<evidence type="ECO:0000256" key="1">
    <source>
        <dbReference type="SAM" id="MobiDB-lite"/>
    </source>
</evidence>
<gene>
    <name evidence="2" type="ORF">OH76DRAFT_994706</name>
</gene>
<keyword evidence="3" id="KW-1185">Reference proteome</keyword>
<feature type="compositionally biased region" description="Low complexity" evidence="1">
    <location>
        <begin position="58"/>
        <end position="70"/>
    </location>
</feature>
<protein>
    <submittedName>
        <fullName evidence="2">Uncharacterized protein</fullName>
    </submittedName>
</protein>
<evidence type="ECO:0000313" key="2">
    <source>
        <dbReference type="EMBL" id="RDX54757.1"/>
    </source>
</evidence>
<dbReference type="AlphaFoldDB" id="A0A371DQD4"/>
<organism evidence="2 3">
    <name type="scientific">Lentinus brumalis</name>
    <dbReference type="NCBI Taxonomy" id="2498619"/>
    <lineage>
        <taxon>Eukaryota</taxon>
        <taxon>Fungi</taxon>
        <taxon>Dikarya</taxon>
        <taxon>Basidiomycota</taxon>
        <taxon>Agaricomycotina</taxon>
        <taxon>Agaricomycetes</taxon>
        <taxon>Polyporales</taxon>
        <taxon>Polyporaceae</taxon>
        <taxon>Lentinus</taxon>
    </lineage>
</organism>
<feature type="region of interest" description="Disordered" evidence="1">
    <location>
        <begin position="58"/>
        <end position="80"/>
    </location>
</feature>